<evidence type="ECO:0008006" key="3">
    <source>
        <dbReference type="Google" id="ProtNLM"/>
    </source>
</evidence>
<organism evidence="1 2">
    <name type="scientific">Tanacetum coccineum</name>
    <dbReference type="NCBI Taxonomy" id="301880"/>
    <lineage>
        <taxon>Eukaryota</taxon>
        <taxon>Viridiplantae</taxon>
        <taxon>Streptophyta</taxon>
        <taxon>Embryophyta</taxon>
        <taxon>Tracheophyta</taxon>
        <taxon>Spermatophyta</taxon>
        <taxon>Magnoliopsida</taxon>
        <taxon>eudicotyledons</taxon>
        <taxon>Gunneridae</taxon>
        <taxon>Pentapetalae</taxon>
        <taxon>asterids</taxon>
        <taxon>campanulids</taxon>
        <taxon>Asterales</taxon>
        <taxon>Asteraceae</taxon>
        <taxon>Asteroideae</taxon>
        <taxon>Anthemideae</taxon>
        <taxon>Anthemidinae</taxon>
        <taxon>Tanacetum</taxon>
    </lineage>
</organism>
<evidence type="ECO:0000313" key="1">
    <source>
        <dbReference type="EMBL" id="GJT91781.1"/>
    </source>
</evidence>
<dbReference type="PANTHER" id="PTHR48475">
    <property type="entry name" value="RIBONUCLEASE H"/>
    <property type="match status" value="1"/>
</dbReference>
<reference evidence="1" key="2">
    <citation type="submission" date="2022-01" db="EMBL/GenBank/DDBJ databases">
        <authorList>
            <person name="Yamashiro T."/>
            <person name="Shiraishi A."/>
            <person name="Satake H."/>
            <person name="Nakayama K."/>
        </authorList>
    </citation>
    <scope>NUCLEOTIDE SEQUENCE</scope>
</reference>
<gene>
    <name evidence="1" type="ORF">Tco_1080626</name>
</gene>
<keyword evidence="2" id="KW-1185">Reference proteome</keyword>
<protein>
    <recommendedName>
        <fullName evidence="3">RNase H type-1 domain-containing protein</fullName>
    </recommendedName>
</protein>
<accession>A0ABQ5HWC0</accession>
<evidence type="ECO:0000313" key="2">
    <source>
        <dbReference type="Proteomes" id="UP001151760"/>
    </source>
</evidence>
<dbReference type="Proteomes" id="UP001151760">
    <property type="component" value="Unassembled WGS sequence"/>
</dbReference>
<dbReference type="PANTHER" id="PTHR48475:SF1">
    <property type="entry name" value="RNASE H TYPE-1 DOMAIN-CONTAINING PROTEIN"/>
    <property type="match status" value="1"/>
</dbReference>
<reference evidence="1" key="1">
    <citation type="journal article" date="2022" name="Int. J. Mol. Sci.">
        <title>Draft Genome of Tanacetum Coccineum: Genomic Comparison of Closely Related Tanacetum-Family Plants.</title>
        <authorList>
            <person name="Yamashiro T."/>
            <person name="Shiraishi A."/>
            <person name="Nakayama K."/>
            <person name="Satake H."/>
        </authorList>
    </citation>
    <scope>NUCLEOTIDE SEQUENCE</scope>
</reference>
<sequence length="189" mass="20916">MEVSYTPTEKTIQALIHTARSLITIFRKHKIKVITEGPMEEILKLSKGRGRLAKWATDIRTYDISYVSRKEPEGPFAKKFIGQGEHRLGTLGASKEETIMVDKELGPNLTPTPKVWRLYIGKEAVEEGSGIGMILVSLDETIRSYAIRLNFKAPEHSRDCEALLAGLVASAGQGIKDLHVFINSPTLAA</sequence>
<name>A0ABQ5HWC0_9ASTR</name>
<dbReference type="EMBL" id="BQNB010020050">
    <property type="protein sequence ID" value="GJT91781.1"/>
    <property type="molecule type" value="Genomic_DNA"/>
</dbReference>
<proteinExistence type="predicted"/>
<comment type="caution">
    <text evidence="1">The sequence shown here is derived from an EMBL/GenBank/DDBJ whole genome shotgun (WGS) entry which is preliminary data.</text>
</comment>